<dbReference type="Proteomes" id="UP000494269">
    <property type="component" value="Unassembled WGS sequence"/>
</dbReference>
<feature type="transmembrane region" description="Helical" evidence="1">
    <location>
        <begin position="262"/>
        <end position="282"/>
    </location>
</feature>
<feature type="transmembrane region" description="Helical" evidence="1">
    <location>
        <begin position="106"/>
        <end position="128"/>
    </location>
</feature>
<keyword evidence="1" id="KW-0812">Transmembrane</keyword>
<evidence type="ECO:0000256" key="1">
    <source>
        <dbReference type="SAM" id="Phobius"/>
    </source>
</evidence>
<keyword evidence="1" id="KW-0472">Membrane</keyword>
<sequence length="407" mass="45626">MDMGTIMNTMRDPAGIPSHPVLFQVLMIFTWILHIAFVHLTLGAAALAIYGFYRRGRNPYWERLSMAMTKTAKVGVSLLIVLGVAPLLFTQVIYDPQWYTASVLSARWLIAFIFTLIIGYSSWFVFYYGNHEGARQRLGLFALVGLALFLLDGLIMHVLAYQSLLPEQWMSWYAPGGVVDTRGAGLHAIQWPRYLFIISLSLPAVGLYLLAYADYFVGRADRDADYLSFTRQLGKRLALYGLGISILIFLVWQSVLPSTTGLRLHPVGWLMALSLVAIAWLVKRYAQRGYGYALLGAGLLPICVLAIWREVIRMQYLRPFGYDITNYPTHYDWPSTTLFFLTLLGVGGLVGGFFITLIYRAGRVQGMYTATPAVARLGTAAVVVLGVWLAVFFAYGIAIWMRHAFAI</sequence>
<feature type="transmembrane region" description="Helical" evidence="1">
    <location>
        <begin position="194"/>
        <end position="217"/>
    </location>
</feature>
<feature type="transmembrane region" description="Helical" evidence="1">
    <location>
        <begin position="140"/>
        <end position="161"/>
    </location>
</feature>
<feature type="transmembrane region" description="Helical" evidence="1">
    <location>
        <begin position="289"/>
        <end position="308"/>
    </location>
</feature>
<feature type="transmembrane region" description="Helical" evidence="1">
    <location>
        <begin position="338"/>
        <end position="359"/>
    </location>
</feature>
<feature type="transmembrane region" description="Helical" evidence="1">
    <location>
        <begin position="237"/>
        <end position="256"/>
    </location>
</feature>
<feature type="transmembrane region" description="Helical" evidence="1">
    <location>
        <begin position="380"/>
        <end position="401"/>
    </location>
</feature>
<accession>A0A6S6Z8C1</accession>
<feature type="transmembrane region" description="Helical" evidence="1">
    <location>
        <begin position="74"/>
        <end position="94"/>
    </location>
</feature>
<reference evidence="2 3" key="1">
    <citation type="submission" date="2020-04" db="EMBL/GenBank/DDBJ databases">
        <authorList>
            <person name="De Canck E."/>
        </authorList>
    </citation>
    <scope>NUCLEOTIDE SEQUENCE [LARGE SCALE GENOMIC DNA]</scope>
    <source>
        <strain evidence="2 3">LMG 3441</strain>
    </source>
</reference>
<protein>
    <submittedName>
        <fullName evidence="2">Uncharacterized protein</fullName>
    </submittedName>
</protein>
<evidence type="ECO:0000313" key="2">
    <source>
        <dbReference type="EMBL" id="CAB3665613.1"/>
    </source>
</evidence>
<dbReference type="AlphaFoldDB" id="A0A6S6Z8C1"/>
<dbReference type="EMBL" id="CADIJQ010000001">
    <property type="protein sequence ID" value="CAB3665613.1"/>
    <property type="molecule type" value="Genomic_DNA"/>
</dbReference>
<feature type="transmembrane region" description="Helical" evidence="1">
    <location>
        <begin position="20"/>
        <end position="53"/>
    </location>
</feature>
<gene>
    <name evidence="2" type="ORF">LMG3441_00795</name>
</gene>
<proteinExistence type="predicted"/>
<name>A0A6S6Z8C1_9BURK</name>
<keyword evidence="1" id="KW-1133">Transmembrane helix</keyword>
<organism evidence="2 3">
    <name type="scientific">Achromobacter kerstersii</name>
    <dbReference type="NCBI Taxonomy" id="1353890"/>
    <lineage>
        <taxon>Bacteria</taxon>
        <taxon>Pseudomonadati</taxon>
        <taxon>Pseudomonadota</taxon>
        <taxon>Betaproteobacteria</taxon>
        <taxon>Burkholderiales</taxon>
        <taxon>Alcaligenaceae</taxon>
        <taxon>Achromobacter</taxon>
    </lineage>
</organism>
<evidence type="ECO:0000313" key="3">
    <source>
        <dbReference type="Proteomes" id="UP000494269"/>
    </source>
</evidence>
<keyword evidence="3" id="KW-1185">Reference proteome</keyword>
<dbReference type="RefSeq" id="WP_175168874.1">
    <property type="nucleotide sequence ID" value="NZ_CADIJQ010000001.1"/>
</dbReference>